<proteinExistence type="inferred from homology"/>
<evidence type="ECO:0000256" key="4">
    <source>
        <dbReference type="ARBA" id="ARBA00022475"/>
    </source>
</evidence>
<feature type="transmembrane region" description="Helical" evidence="10">
    <location>
        <begin position="337"/>
        <end position="356"/>
    </location>
</feature>
<dbReference type="PRINTS" id="PR01036">
    <property type="entry name" value="TCRTETB"/>
</dbReference>
<evidence type="ECO:0000256" key="10">
    <source>
        <dbReference type="SAM" id="Phobius"/>
    </source>
</evidence>
<dbReference type="CDD" id="cd17503">
    <property type="entry name" value="MFS_LmrB_MDR_like"/>
    <property type="match status" value="1"/>
</dbReference>
<evidence type="ECO:0000259" key="11">
    <source>
        <dbReference type="PROSITE" id="PS50850"/>
    </source>
</evidence>
<dbReference type="RefSeq" id="WP_235050346.1">
    <property type="nucleotide sequence ID" value="NZ_JAKFHA010000001.1"/>
</dbReference>
<dbReference type="Gene3D" id="1.20.1720.10">
    <property type="entry name" value="Multidrug resistance protein D"/>
    <property type="match status" value="1"/>
</dbReference>
<keyword evidence="8" id="KW-0046">Antibiotic resistance</keyword>
<feature type="transmembrane region" description="Helical" evidence="10">
    <location>
        <begin position="271"/>
        <end position="292"/>
    </location>
</feature>
<feature type="transmembrane region" description="Helical" evidence="10">
    <location>
        <begin position="109"/>
        <end position="130"/>
    </location>
</feature>
<keyword evidence="6 10" id="KW-1133">Transmembrane helix</keyword>
<feature type="compositionally biased region" description="Low complexity" evidence="9">
    <location>
        <begin position="472"/>
        <end position="485"/>
    </location>
</feature>
<feature type="transmembrane region" description="Helical" evidence="10">
    <location>
        <begin position="368"/>
        <end position="387"/>
    </location>
</feature>
<dbReference type="Gene3D" id="1.20.1250.20">
    <property type="entry name" value="MFS general substrate transporter like domains"/>
    <property type="match status" value="1"/>
</dbReference>
<feature type="transmembrane region" description="Helical" evidence="10">
    <location>
        <begin position="142"/>
        <end position="164"/>
    </location>
</feature>
<dbReference type="AlphaFoldDB" id="A0AA41TWY6"/>
<reference evidence="12" key="1">
    <citation type="submission" date="2022-01" db="EMBL/GenBank/DDBJ databases">
        <title>Genome-Based Taxonomic Classification of the Phylum Actinobacteria.</title>
        <authorList>
            <person name="Gao Y."/>
        </authorList>
    </citation>
    <scope>NUCLEOTIDE SEQUENCE</scope>
    <source>
        <strain evidence="12">KLBMP 8922</strain>
    </source>
</reference>
<evidence type="ECO:0000256" key="8">
    <source>
        <dbReference type="ARBA" id="ARBA00023251"/>
    </source>
</evidence>
<name>A0AA41TWY6_9ACTN</name>
<keyword evidence="7 10" id="KW-0472">Membrane</keyword>
<evidence type="ECO:0000256" key="9">
    <source>
        <dbReference type="SAM" id="MobiDB-lite"/>
    </source>
</evidence>
<dbReference type="EMBL" id="JAKFHA010000001">
    <property type="protein sequence ID" value="MCF2526303.1"/>
    <property type="molecule type" value="Genomic_DNA"/>
</dbReference>
<dbReference type="PROSITE" id="PS50850">
    <property type="entry name" value="MFS"/>
    <property type="match status" value="1"/>
</dbReference>
<evidence type="ECO:0000256" key="1">
    <source>
        <dbReference type="ARBA" id="ARBA00004651"/>
    </source>
</evidence>
<comment type="subcellular location">
    <subcellularLocation>
        <location evidence="1">Cell membrane</location>
        <topology evidence="1">Multi-pass membrane protein</topology>
    </subcellularLocation>
</comment>
<organism evidence="12 13">
    <name type="scientific">Yinghuangia soli</name>
    <dbReference type="NCBI Taxonomy" id="2908204"/>
    <lineage>
        <taxon>Bacteria</taxon>
        <taxon>Bacillati</taxon>
        <taxon>Actinomycetota</taxon>
        <taxon>Actinomycetes</taxon>
        <taxon>Kitasatosporales</taxon>
        <taxon>Streptomycetaceae</taxon>
        <taxon>Yinghuangia</taxon>
    </lineage>
</organism>
<feature type="domain" description="Major facilitator superfamily (MFS) profile" evidence="11">
    <location>
        <begin position="18"/>
        <end position="467"/>
    </location>
</feature>
<feature type="transmembrane region" description="Helical" evidence="10">
    <location>
        <begin position="84"/>
        <end position="103"/>
    </location>
</feature>
<dbReference type="NCBIfam" id="TIGR00711">
    <property type="entry name" value="efflux_EmrB"/>
    <property type="match status" value="1"/>
</dbReference>
<dbReference type="InterPro" id="IPR004638">
    <property type="entry name" value="EmrB-like"/>
</dbReference>
<dbReference type="Proteomes" id="UP001165378">
    <property type="component" value="Unassembled WGS sequence"/>
</dbReference>
<comment type="caution">
    <text evidence="12">The sequence shown here is derived from an EMBL/GenBank/DDBJ whole genome shotgun (WGS) entry which is preliminary data.</text>
</comment>
<evidence type="ECO:0000256" key="7">
    <source>
        <dbReference type="ARBA" id="ARBA00023136"/>
    </source>
</evidence>
<gene>
    <name evidence="12" type="ORF">LZ495_03575</name>
</gene>
<feature type="transmembrane region" description="Helical" evidence="10">
    <location>
        <begin position="203"/>
        <end position="222"/>
    </location>
</feature>
<feature type="region of interest" description="Disordered" evidence="9">
    <location>
        <begin position="470"/>
        <end position="497"/>
    </location>
</feature>
<dbReference type="PANTHER" id="PTHR42718:SF9">
    <property type="entry name" value="MAJOR FACILITATOR SUPERFAMILY MULTIDRUG TRANSPORTER MFSC"/>
    <property type="match status" value="1"/>
</dbReference>
<sequence>MRIADLLHPSRLEQKIVVSIVFVVAMFVTVLDSTIVNVAIPAIAAEYGESPDSIGGVNVGYLVSLAVCISAAGWLGDRFGMKRVLLFALGLFTAASALCGLAQDLPQLVGFRVLQGIGGGLLTPVGMAMMMRTFPPAERMRASRVLIVPTALAPALGPIVGGLIVDHASWQWVFYLNLPVGVFALAFGAMFLREQKQPDVGPFDVPGFLLAGGGLAAVLYALTEGAQEGWTSPLILGTGIGGLLLLGLLVVAETRAEHPMLDLSLMRNRLFLTCSMVTVTSTAGFLGAIYVLPIMIQRARGLEATDSGLTTFPTAIGITLATQLVVRYYPKIGPRRLTAAGLAGTTVMIALLTRIGPDTSLWWVRLDLFLTGIFLAHVFMPAQTAAFGAIPMERMGNASTLFNVQRQLGAAVGVAVLGSVLAGVGVFTVTPQGVQPEYSAYHWAFGAAALMALAGIAFALLIRDKDAAATMKSPDGKSSAAGGKAVAPESDKAEAGG</sequence>
<feature type="transmembrane region" description="Helical" evidence="10">
    <location>
        <begin position="441"/>
        <end position="462"/>
    </location>
</feature>
<keyword evidence="4" id="KW-1003">Cell membrane</keyword>
<keyword evidence="13" id="KW-1185">Reference proteome</keyword>
<dbReference type="InterPro" id="IPR036259">
    <property type="entry name" value="MFS_trans_sf"/>
</dbReference>
<evidence type="ECO:0000313" key="12">
    <source>
        <dbReference type="EMBL" id="MCF2526303.1"/>
    </source>
</evidence>
<feature type="transmembrane region" description="Helical" evidence="10">
    <location>
        <begin position="234"/>
        <end position="251"/>
    </location>
</feature>
<dbReference type="Pfam" id="PF07690">
    <property type="entry name" value="MFS_1"/>
    <property type="match status" value="1"/>
</dbReference>
<dbReference type="InterPro" id="IPR020846">
    <property type="entry name" value="MFS_dom"/>
</dbReference>
<dbReference type="GO" id="GO:0046677">
    <property type="term" value="P:response to antibiotic"/>
    <property type="evidence" value="ECO:0007669"/>
    <property type="project" value="UniProtKB-KW"/>
</dbReference>
<dbReference type="GO" id="GO:0022857">
    <property type="term" value="F:transmembrane transporter activity"/>
    <property type="evidence" value="ECO:0007669"/>
    <property type="project" value="InterPro"/>
</dbReference>
<feature type="transmembrane region" description="Helical" evidence="10">
    <location>
        <begin position="170"/>
        <end position="191"/>
    </location>
</feature>
<comment type="similarity">
    <text evidence="2">Belongs to the major facilitator superfamily. EmrB family.</text>
</comment>
<dbReference type="InterPro" id="IPR011701">
    <property type="entry name" value="MFS"/>
</dbReference>
<dbReference type="PANTHER" id="PTHR42718">
    <property type="entry name" value="MAJOR FACILITATOR SUPERFAMILY MULTIDRUG TRANSPORTER MFSC"/>
    <property type="match status" value="1"/>
</dbReference>
<evidence type="ECO:0000256" key="5">
    <source>
        <dbReference type="ARBA" id="ARBA00022692"/>
    </source>
</evidence>
<keyword evidence="3" id="KW-0813">Transport</keyword>
<keyword evidence="5 10" id="KW-0812">Transmembrane</keyword>
<evidence type="ECO:0000256" key="6">
    <source>
        <dbReference type="ARBA" id="ARBA00022989"/>
    </source>
</evidence>
<dbReference type="SUPFAM" id="SSF103473">
    <property type="entry name" value="MFS general substrate transporter"/>
    <property type="match status" value="1"/>
</dbReference>
<dbReference type="GO" id="GO:0005886">
    <property type="term" value="C:plasma membrane"/>
    <property type="evidence" value="ECO:0007669"/>
    <property type="project" value="UniProtKB-SubCell"/>
</dbReference>
<feature type="transmembrane region" description="Helical" evidence="10">
    <location>
        <begin position="312"/>
        <end position="330"/>
    </location>
</feature>
<feature type="transmembrane region" description="Helical" evidence="10">
    <location>
        <begin position="56"/>
        <end position="75"/>
    </location>
</feature>
<evidence type="ECO:0000313" key="13">
    <source>
        <dbReference type="Proteomes" id="UP001165378"/>
    </source>
</evidence>
<feature type="transmembrane region" description="Helical" evidence="10">
    <location>
        <begin position="408"/>
        <end position="429"/>
    </location>
</feature>
<accession>A0AA41TWY6</accession>
<feature type="transmembrane region" description="Helical" evidence="10">
    <location>
        <begin position="20"/>
        <end position="44"/>
    </location>
</feature>
<protein>
    <submittedName>
        <fullName evidence="12">Multidrug efflux MFS transporter</fullName>
    </submittedName>
</protein>
<evidence type="ECO:0000256" key="3">
    <source>
        <dbReference type="ARBA" id="ARBA00022448"/>
    </source>
</evidence>
<evidence type="ECO:0000256" key="2">
    <source>
        <dbReference type="ARBA" id="ARBA00008537"/>
    </source>
</evidence>